<dbReference type="PROSITE" id="PS00018">
    <property type="entry name" value="EF_HAND_1"/>
    <property type="match status" value="2"/>
</dbReference>
<name>A0A8G1ECL7_9RHOB</name>
<dbReference type="RefSeq" id="WP_220661428.1">
    <property type="nucleotide sequence ID" value="NZ_CP069370.1"/>
</dbReference>
<dbReference type="AlphaFoldDB" id="A0A8G1ECL7"/>
<dbReference type="EMBL" id="CP069370">
    <property type="protein sequence ID" value="QYZ69208.1"/>
    <property type="molecule type" value="Genomic_DNA"/>
</dbReference>
<evidence type="ECO:0000313" key="2">
    <source>
        <dbReference type="EMBL" id="QYZ69208.1"/>
    </source>
</evidence>
<evidence type="ECO:0000313" key="3">
    <source>
        <dbReference type="Proteomes" id="UP000826300"/>
    </source>
</evidence>
<reference evidence="2" key="1">
    <citation type="submission" date="2021-02" db="EMBL/GenBank/DDBJ databases">
        <title>Rhodobacter shimadae sp. nov., an aerobic anoxygenic phototrophic bacterium isolated from a hot spring.</title>
        <authorList>
            <person name="Muramatsu S."/>
            <person name="Haruta S."/>
            <person name="Hirose S."/>
            <person name="Hanada S."/>
        </authorList>
    </citation>
    <scope>NUCLEOTIDE SEQUENCE</scope>
    <source>
        <strain evidence="2">N10</strain>
    </source>
</reference>
<gene>
    <name evidence="2" type="ORF">JO391_15915</name>
</gene>
<organism evidence="2 3">
    <name type="scientific">Neotabrizicola shimadae</name>
    <dbReference type="NCBI Taxonomy" id="2807096"/>
    <lineage>
        <taxon>Bacteria</taxon>
        <taxon>Pseudomonadati</taxon>
        <taxon>Pseudomonadota</taxon>
        <taxon>Alphaproteobacteria</taxon>
        <taxon>Rhodobacterales</taxon>
        <taxon>Paracoccaceae</taxon>
        <taxon>Neotabrizicola</taxon>
    </lineage>
</organism>
<dbReference type="InterPro" id="IPR002048">
    <property type="entry name" value="EF_hand_dom"/>
</dbReference>
<keyword evidence="3" id="KW-1185">Reference proteome</keyword>
<dbReference type="InterPro" id="IPR011992">
    <property type="entry name" value="EF-hand-dom_pair"/>
</dbReference>
<dbReference type="GO" id="GO:0005509">
    <property type="term" value="F:calcium ion binding"/>
    <property type="evidence" value="ECO:0007669"/>
    <property type="project" value="InterPro"/>
</dbReference>
<dbReference type="InterPro" id="IPR018247">
    <property type="entry name" value="EF_Hand_1_Ca_BS"/>
</dbReference>
<dbReference type="Gene3D" id="1.10.238.10">
    <property type="entry name" value="EF-hand"/>
    <property type="match status" value="1"/>
</dbReference>
<proteinExistence type="predicted"/>
<sequence>MRSHISMMRERAVTPEGRQDLEDSYLVGLQSMGLPPTFPISYGRAVDFSAAEQRSRFVATILSADLDGDWQVTMAEVQTMLRANRGENGAAAAFLRSDLDTDGIVTFEEIKVQAMATPSSQDGLPQRQWKSLSIFDFDDDGVVTREEFDRGLDAVAASPRD</sequence>
<feature type="domain" description="EF-hand" evidence="1">
    <location>
        <begin position="52"/>
        <end position="87"/>
    </location>
</feature>
<dbReference type="SUPFAM" id="SSF47473">
    <property type="entry name" value="EF-hand"/>
    <property type="match status" value="1"/>
</dbReference>
<evidence type="ECO:0000259" key="1">
    <source>
        <dbReference type="PROSITE" id="PS50222"/>
    </source>
</evidence>
<protein>
    <recommendedName>
        <fullName evidence="1">EF-hand domain-containing protein</fullName>
    </recommendedName>
</protein>
<dbReference type="KEGG" id="nsm:JO391_15915"/>
<accession>A0A8G1ECL7</accession>
<dbReference type="PROSITE" id="PS50222">
    <property type="entry name" value="EF_HAND_2"/>
    <property type="match status" value="2"/>
</dbReference>
<feature type="domain" description="EF-hand" evidence="1">
    <location>
        <begin position="135"/>
        <end position="158"/>
    </location>
</feature>
<dbReference type="Proteomes" id="UP000826300">
    <property type="component" value="Chromosome"/>
</dbReference>